<evidence type="ECO:0000313" key="1">
    <source>
        <dbReference type="EMBL" id="KAJ4705243.1"/>
    </source>
</evidence>
<reference evidence="1 2" key="1">
    <citation type="journal article" date="2023" name="Science">
        <title>Complex scaffold remodeling in plant triterpene biosynthesis.</title>
        <authorList>
            <person name="De La Pena R."/>
            <person name="Hodgson H."/>
            <person name="Liu J.C."/>
            <person name="Stephenson M.J."/>
            <person name="Martin A.C."/>
            <person name="Owen C."/>
            <person name="Harkess A."/>
            <person name="Leebens-Mack J."/>
            <person name="Jimenez L.E."/>
            <person name="Osbourn A."/>
            <person name="Sattely E.S."/>
        </authorList>
    </citation>
    <scope>NUCLEOTIDE SEQUENCE [LARGE SCALE GENOMIC DNA]</scope>
    <source>
        <strain evidence="2">cv. JPN11</strain>
        <tissue evidence="1">Leaf</tissue>
    </source>
</reference>
<dbReference type="Proteomes" id="UP001164539">
    <property type="component" value="Chromosome 12"/>
</dbReference>
<accession>A0ACC1X1N9</accession>
<name>A0ACC1X1N9_MELAZ</name>
<proteinExistence type="predicted"/>
<gene>
    <name evidence="1" type="ORF">OWV82_022045</name>
</gene>
<keyword evidence="2" id="KW-1185">Reference proteome</keyword>
<evidence type="ECO:0000313" key="2">
    <source>
        <dbReference type="Proteomes" id="UP001164539"/>
    </source>
</evidence>
<comment type="caution">
    <text evidence="1">The sequence shown here is derived from an EMBL/GenBank/DDBJ whole genome shotgun (WGS) entry which is preliminary data.</text>
</comment>
<dbReference type="EMBL" id="CM051405">
    <property type="protein sequence ID" value="KAJ4705243.1"/>
    <property type="molecule type" value="Genomic_DNA"/>
</dbReference>
<protein>
    <submittedName>
        <fullName evidence="1">Uncharacterized protein</fullName>
    </submittedName>
</protein>
<sequence length="72" mass="7641">MSKLKGNIKVAGCSFLLLRIATFASLMLASDDCFTALTSGRFIAPGLLLSSFLQAMKFLSCVVLLQPQIAAS</sequence>
<organism evidence="1 2">
    <name type="scientific">Melia azedarach</name>
    <name type="common">Chinaberry tree</name>
    <dbReference type="NCBI Taxonomy" id="155640"/>
    <lineage>
        <taxon>Eukaryota</taxon>
        <taxon>Viridiplantae</taxon>
        <taxon>Streptophyta</taxon>
        <taxon>Embryophyta</taxon>
        <taxon>Tracheophyta</taxon>
        <taxon>Spermatophyta</taxon>
        <taxon>Magnoliopsida</taxon>
        <taxon>eudicotyledons</taxon>
        <taxon>Gunneridae</taxon>
        <taxon>Pentapetalae</taxon>
        <taxon>rosids</taxon>
        <taxon>malvids</taxon>
        <taxon>Sapindales</taxon>
        <taxon>Meliaceae</taxon>
        <taxon>Melia</taxon>
    </lineage>
</organism>